<dbReference type="EMBL" id="VFPG01000001">
    <property type="protein sequence ID" value="TQM31534.1"/>
    <property type="molecule type" value="Genomic_DNA"/>
</dbReference>
<dbReference type="AlphaFoldDB" id="A0A543FCS9"/>
<evidence type="ECO:0000313" key="2">
    <source>
        <dbReference type="Proteomes" id="UP000316331"/>
    </source>
</evidence>
<proteinExistence type="predicted"/>
<sequence>MRPGCAARRAGRAARARRGRTADFVRQRPSGGVVGPVWHDGAVPLRLLAPPSAGRTFGSRVDRHASQDTVAHRVPLVDRRTALRLAGGGAVGALALGAAVGCADETVHEPDPLAAQEIMARADAAAATAAIALTPQRQTALSTIANERTAHADALRTEIARAVGVYGDGTTPARKTRDKALPFAAVTTGPETTGTDVPPISPPSLDQLREQLARSRKSAADLAVTQSGYRAGLLASISASCAAHAGVLLA</sequence>
<organism evidence="1 2">
    <name type="scientific">Nocardia bhagyanarayanae</name>
    <dbReference type="NCBI Taxonomy" id="1215925"/>
    <lineage>
        <taxon>Bacteria</taxon>
        <taxon>Bacillati</taxon>
        <taxon>Actinomycetota</taxon>
        <taxon>Actinomycetes</taxon>
        <taxon>Mycobacteriales</taxon>
        <taxon>Nocardiaceae</taxon>
        <taxon>Nocardia</taxon>
    </lineage>
</organism>
<reference evidence="1 2" key="1">
    <citation type="submission" date="2019-06" db="EMBL/GenBank/DDBJ databases">
        <title>Sequencing the genomes of 1000 actinobacteria strains.</title>
        <authorList>
            <person name="Klenk H.-P."/>
        </authorList>
    </citation>
    <scope>NUCLEOTIDE SEQUENCE [LARGE SCALE GENOMIC DNA]</scope>
    <source>
        <strain evidence="1 2">DSM 103495</strain>
    </source>
</reference>
<protein>
    <submittedName>
        <fullName evidence="1">Uncharacterized protein</fullName>
    </submittedName>
</protein>
<accession>A0A543FCS9</accession>
<evidence type="ECO:0000313" key="1">
    <source>
        <dbReference type="EMBL" id="TQM31534.1"/>
    </source>
</evidence>
<comment type="caution">
    <text evidence="1">The sequence shown here is derived from an EMBL/GenBank/DDBJ whole genome shotgun (WGS) entry which is preliminary data.</text>
</comment>
<dbReference type="Proteomes" id="UP000316331">
    <property type="component" value="Unassembled WGS sequence"/>
</dbReference>
<keyword evidence="2" id="KW-1185">Reference proteome</keyword>
<gene>
    <name evidence="1" type="ORF">FB390_3193</name>
</gene>
<name>A0A543FCS9_9NOCA</name>